<dbReference type="Proteomes" id="UP000316426">
    <property type="component" value="Chromosome"/>
</dbReference>
<dbReference type="Pfam" id="PF00308">
    <property type="entry name" value="Bac_DnaA"/>
    <property type="match status" value="1"/>
</dbReference>
<dbReference type="KEGG" id="bmei:Spa11_33590"/>
<proteinExistence type="inferred from homology"/>
<keyword evidence="6 7" id="KW-0238">DNA-binding</keyword>
<keyword evidence="3 7" id="KW-0547">Nucleotide-binding</keyword>
<dbReference type="GO" id="GO:0008289">
    <property type="term" value="F:lipid binding"/>
    <property type="evidence" value="ECO:0007669"/>
    <property type="project" value="UniProtKB-KW"/>
</dbReference>
<organism evidence="12 13">
    <name type="scientific">Botrimarina mediterranea</name>
    <dbReference type="NCBI Taxonomy" id="2528022"/>
    <lineage>
        <taxon>Bacteria</taxon>
        <taxon>Pseudomonadati</taxon>
        <taxon>Planctomycetota</taxon>
        <taxon>Planctomycetia</taxon>
        <taxon>Pirellulales</taxon>
        <taxon>Lacipirellulaceae</taxon>
        <taxon>Botrimarina</taxon>
    </lineage>
</organism>
<dbReference type="Gene3D" id="1.10.1750.10">
    <property type="match status" value="1"/>
</dbReference>
<evidence type="ECO:0000256" key="3">
    <source>
        <dbReference type="ARBA" id="ARBA00022741"/>
    </source>
</evidence>
<dbReference type="GO" id="GO:0005886">
    <property type="term" value="C:plasma membrane"/>
    <property type="evidence" value="ECO:0007669"/>
    <property type="project" value="TreeGrafter"/>
</dbReference>
<dbReference type="InterPro" id="IPR013317">
    <property type="entry name" value="DnaA_dom"/>
</dbReference>
<dbReference type="AlphaFoldDB" id="A0A518KBK8"/>
<dbReference type="SMART" id="SM00382">
    <property type="entry name" value="AAA"/>
    <property type="match status" value="1"/>
</dbReference>
<dbReference type="SUPFAM" id="SSF48295">
    <property type="entry name" value="TrpR-like"/>
    <property type="match status" value="1"/>
</dbReference>
<dbReference type="PRINTS" id="PR00051">
    <property type="entry name" value="DNAA"/>
</dbReference>
<dbReference type="InterPro" id="IPR020591">
    <property type="entry name" value="Chromosome_initiator_DnaA-like"/>
</dbReference>
<keyword evidence="2 7" id="KW-0235">DNA replication</keyword>
<comment type="function">
    <text evidence="7">Plays an essential role in the initiation and regulation of chromosomal replication. ATP-DnaA binds to the origin of replication (oriC) to initiate formation of the DNA replication initiation complex once per cell cycle. Binds the DnaA box (a 9 base pair repeat at the origin) and separates the double-stranded (ds)DNA. Forms a right-handed helical filament on oriC DNA; dsDNA binds to the exterior of the filament while single-stranded (ss)DNA is stabiized in the filament's interior. The ATP-DnaA-oriC complex binds and stabilizes one strand of the AT-rich DNA unwinding element (DUE), permitting loading of DNA polymerase. After initiation quickly degrades to an ADP-DnaA complex that is not apt for DNA replication. Binds acidic phospholipids.</text>
</comment>
<evidence type="ECO:0000256" key="5">
    <source>
        <dbReference type="ARBA" id="ARBA00023121"/>
    </source>
</evidence>
<dbReference type="GO" id="GO:0003688">
    <property type="term" value="F:DNA replication origin binding"/>
    <property type="evidence" value="ECO:0007669"/>
    <property type="project" value="TreeGrafter"/>
</dbReference>
<dbReference type="CDD" id="cd06571">
    <property type="entry name" value="Bac_DnaA_C"/>
    <property type="match status" value="1"/>
</dbReference>
<evidence type="ECO:0000256" key="8">
    <source>
        <dbReference type="RuleBase" id="RU004227"/>
    </source>
</evidence>
<feature type="domain" description="AAA+ ATPase" evidence="10">
    <location>
        <begin position="223"/>
        <end position="357"/>
    </location>
</feature>
<evidence type="ECO:0000256" key="9">
    <source>
        <dbReference type="SAM" id="MobiDB-lite"/>
    </source>
</evidence>
<dbReference type="InterPro" id="IPR010921">
    <property type="entry name" value="Trp_repressor/repl_initiator"/>
</dbReference>
<evidence type="ECO:0000256" key="6">
    <source>
        <dbReference type="ARBA" id="ARBA00023125"/>
    </source>
</evidence>
<keyword evidence="5" id="KW-0446">Lipid-binding</keyword>
<sequence>MEGRWVSERTALDAFRDALLLRIGATRYATWFGPVGLGAKDNPSGAACIVVTCDPGAADATVTVETGSPFEQSLIRRQFHAEVEAAAKDSLGETARVHYAVAATAPQQAPKARSRRSHAPAPTLSAPHVDVASAAEVRKPTEARQPVEKLLPEEASQVAEAPQPAVLAAPMIEGDVVEAAVVEAAPTPPRKSRPIDPLEGWVVGEGNAPATRLCQRVIAGHVVASPALLWGPSGVGKSHLLRLVTDGVRKRQRRRRVLHVTADQFLRGFVEAARGGGFPSFRQKHQGADVLLVDDVQQLIGKPRTLEEFRQTLDAAIEAGAQIILTADRGPAELRDLGPEIASRLAGGLAVEVATPDGDMRERLVLQAAKRVGLDLPAATARALACRLVGGGREAQGAVNRIALIHDTFASVLDEALAQRVADDTNRLSSPPVRLADIQRAVSEVCHVDLKTLRSDKRTKAVTEPRMLAMWLSRKMTGSAWSEIGDYYHRKSHSTVIAAHKRVEQLLSAKEPKRITAGDLGETIRRIEAALRCG</sequence>
<feature type="region of interest" description="Disordered" evidence="9">
    <location>
        <begin position="104"/>
        <end position="128"/>
    </location>
</feature>
<evidence type="ECO:0000256" key="7">
    <source>
        <dbReference type="RuleBase" id="RU000577"/>
    </source>
</evidence>
<gene>
    <name evidence="12" type="primary">dnaA_2</name>
    <name evidence="12" type="ORF">Spa11_33590</name>
</gene>
<evidence type="ECO:0000256" key="1">
    <source>
        <dbReference type="ARBA" id="ARBA00022490"/>
    </source>
</evidence>
<dbReference type="Pfam" id="PF08299">
    <property type="entry name" value="Bac_DnaA_C"/>
    <property type="match status" value="1"/>
</dbReference>
<evidence type="ECO:0000313" key="13">
    <source>
        <dbReference type="Proteomes" id="UP000316426"/>
    </source>
</evidence>
<dbReference type="PANTHER" id="PTHR30050">
    <property type="entry name" value="CHROMOSOMAL REPLICATION INITIATOR PROTEIN DNAA"/>
    <property type="match status" value="1"/>
</dbReference>
<dbReference type="InterPro" id="IPR003593">
    <property type="entry name" value="AAA+_ATPase"/>
</dbReference>
<evidence type="ECO:0000313" key="12">
    <source>
        <dbReference type="EMBL" id="QDV75149.1"/>
    </source>
</evidence>
<comment type="similarity">
    <text evidence="8">Belongs to the DnaA family.</text>
</comment>
<name>A0A518KBK8_9BACT</name>
<dbReference type="GO" id="GO:0005524">
    <property type="term" value="F:ATP binding"/>
    <property type="evidence" value="ECO:0007669"/>
    <property type="project" value="UniProtKB-KW"/>
</dbReference>
<evidence type="ECO:0000256" key="4">
    <source>
        <dbReference type="ARBA" id="ARBA00022840"/>
    </source>
</evidence>
<accession>A0A518KBK8</accession>
<dbReference type="Gene3D" id="3.40.50.300">
    <property type="entry name" value="P-loop containing nucleotide triphosphate hydrolases"/>
    <property type="match status" value="1"/>
</dbReference>
<protein>
    <recommendedName>
        <fullName evidence="7">Chromosomal replication initiator protein DnaA</fullName>
    </recommendedName>
</protein>
<dbReference type="GO" id="GO:0006270">
    <property type="term" value="P:DNA replication initiation"/>
    <property type="evidence" value="ECO:0007669"/>
    <property type="project" value="InterPro"/>
</dbReference>
<evidence type="ECO:0000259" key="10">
    <source>
        <dbReference type="SMART" id="SM00382"/>
    </source>
</evidence>
<feature type="domain" description="Chromosomal replication initiator DnaA C-terminal" evidence="11">
    <location>
        <begin position="434"/>
        <end position="503"/>
    </location>
</feature>
<dbReference type="SMART" id="SM00760">
    <property type="entry name" value="Bac_DnaA_C"/>
    <property type="match status" value="1"/>
</dbReference>
<keyword evidence="1" id="KW-0963">Cytoplasm</keyword>
<dbReference type="GO" id="GO:0006275">
    <property type="term" value="P:regulation of DNA replication"/>
    <property type="evidence" value="ECO:0007669"/>
    <property type="project" value="InterPro"/>
</dbReference>
<evidence type="ECO:0000256" key="2">
    <source>
        <dbReference type="ARBA" id="ARBA00022705"/>
    </source>
</evidence>
<dbReference type="CDD" id="cd00009">
    <property type="entry name" value="AAA"/>
    <property type="match status" value="1"/>
</dbReference>
<dbReference type="InterPro" id="IPR013159">
    <property type="entry name" value="DnaA_C"/>
</dbReference>
<dbReference type="PANTHER" id="PTHR30050:SF2">
    <property type="entry name" value="CHROMOSOMAL REPLICATION INITIATOR PROTEIN DNAA"/>
    <property type="match status" value="1"/>
</dbReference>
<dbReference type="InterPro" id="IPR027417">
    <property type="entry name" value="P-loop_NTPase"/>
</dbReference>
<dbReference type="RefSeq" id="WP_145114187.1">
    <property type="nucleotide sequence ID" value="NZ_CP036349.1"/>
</dbReference>
<keyword evidence="4 7" id="KW-0067">ATP-binding</keyword>
<dbReference type="EMBL" id="CP036349">
    <property type="protein sequence ID" value="QDV75149.1"/>
    <property type="molecule type" value="Genomic_DNA"/>
</dbReference>
<evidence type="ECO:0000259" key="11">
    <source>
        <dbReference type="SMART" id="SM00760"/>
    </source>
</evidence>
<dbReference type="SUPFAM" id="SSF52540">
    <property type="entry name" value="P-loop containing nucleoside triphosphate hydrolases"/>
    <property type="match status" value="1"/>
</dbReference>
<reference evidence="12 13" key="1">
    <citation type="submission" date="2019-02" db="EMBL/GenBank/DDBJ databases">
        <title>Deep-cultivation of Planctomycetes and their phenomic and genomic characterization uncovers novel biology.</title>
        <authorList>
            <person name="Wiegand S."/>
            <person name="Jogler M."/>
            <person name="Boedeker C."/>
            <person name="Pinto D."/>
            <person name="Vollmers J."/>
            <person name="Rivas-Marin E."/>
            <person name="Kohn T."/>
            <person name="Peeters S.H."/>
            <person name="Heuer A."/>
            <person name="Rast P."/>
            <person name="Oberbeckmann S."/>
            <person name="Bunk B."/>
            <person name="Jeske O."/>
            <person name="Meyerdierks A."/>
            <person name="Storesund J.E."/>
            <person name="Kallscheuer N."/>
            <person name="Luecker S."/>
            <person name="Lage O.M."/>
            <person name="Pohl T."/>
            <person name="Merkel B.J."/>
            <person name="Hornburger P."/>
            <person name="Mueller R.-W."/>
            <person name="Bruemmer F."/>
            <person name="Labrenz M."/>
            <person name="Spormann A.M."/>
            <person name="Op den Camp H."/>
            <person name="Overmann J."/>
            <person name="Amann R."/>
            <person name="Jetten M.S.M."/>
            <person name="Mascher T."/>
            <person name="Medema M.H."/>
            <person name="Devos D.P."/>
            <person name="Kaster A.-K."/>
            <person name="Ovreas L."/>
            <person name="Rohde M."/>
            <person name="Galperin M.Y."/>
            <person name="Jogler C."/>
        </authorList>
    </citation>
    <scope>NUCLEOTIDE SEQUENCE [LARGE SCALE GENOMIC DNA]</scope>
    <source>
        <strain evidence="12 13">Spa11</strain>
    </source>
</reference>
<keyword evidence="13" id="KW-1185">Reference proteome</keyword>